<feature type="domain" description="DUF4123" evidence="1">
    <location>
        <begin position="72"/>
        <end position="196"/>
    </location>
</feature>
<name>A0A2R8B9X1_9RHOB</name>
<dbReference type="InterPro" id="IPR025391">
    <property type="entry name" value="DUF4123"/>
</dbReference>
<dbReference type="OrthoDB" id="6431152at2"/>
<keyword evidence="3" id="KW-1185">Reference proteome</keyword>
<evidence type="ECO:0000259" key="1">
    <source>
        <dbReference type="Pfam" id="PF13503"/>
    </source>
</evidence>
<protein>
    <recommendedName>
        <fullName evidence="1">DUF4123 domain-containing protein</fullName>
    </recommendedName>
</protein>
<accession>A0A2R8B9X1</accession>
<proteinExistence type="predicted"/>
<dbReference type="Pfam" id="PF13503">
    <property type="entry name" value="DUF4123"/>
    <property type="match status" value="1"/>
</dbReference>
<organism evidence="2 3">
    <name type="scientific">Ascidiaceihabitans donghaensis</name>
    <dbReference type="NCBI Taxonomy" id="1510460"/>
    <lineage>
        <taxon>Bacteria</taxon>
        <taxon>Pseudomonadati</taxon>
        <taxon>Pseudomonadota</taxon>
        <taxon>Alphaproteobacteria</taxon>
        <taxon>Rhodobacterales</taxon>
        <taxon>Paracoccaceae</taxon>
        <taxon>Ascidiaceihabitans</taxon>
    </lineage>
</organism>
<evidence type="ECO:0000313" key="2">
    <source>
        <dbReference type="EMBL" id="SPH19863.1"/>
    </source>
</evidence>
<evidence type="ECO:0000313" key="3">
    <source>
        <dbReference type="Proteomes" id="UP000244880"/>
    </source>
</evidence>
<dbReference type="AlphaFoldDB" id="A0A2R8B9X1"/>
<dbReference type="EMBL" id="OMOR01000001">
    <property type="protein sequence ID" value="SPH19863.1"/>
    <property type="molecule type" value="Genomic_DNA"/>
</dbReference>
<dbReference type="RefSeq" id="WP_108827154.1">
    <property type="nucleotide sequence ID" value="NZ_OMOR01000001.1"/>
</dbReference>
<sequence>MQEDDPWALTPTASKTDAIAQTPHNPMHYALDRITGVTPLDGTTDETVPAALWPAVFGPLPKSPDAAAPASFAILDAAKITNLPQMLEGSRLPHQCLFQGKALEDLGDAAPWIVALEDNNRFVRGLFTRSSAPWDVWDTDGGVILRSYEDLNSLRSHFRKFTKVRDETDTWMFFRFWEPSWVERLAEVLDPNQLHALLKGVEAFGAKSGEDFVILRPT</sequence>
<gene>
    <name evidence="2" type="ORF">ASD8599_00603</name>
</gene>
<dbReference type="Proteomes" id="UP000244880">
    <property type="component" value="Unassembled WGS sequence"/>
</dbReference>
<reference evidence="2 3" key="1">
    <citation type="submission" date="2018-03" db="EMBL/GenBank/DDBJ databases">
        <authorList>
            <person name="Keele B.F."/>
        </authorList>
    </citation>
    <scope>NUCLEOTIDE SEQUENCE [LARGE SCALE GENOMIC DNA]</scope>
    <source>
        <strain evidence="2 3">CECT 8599</strain>
    </source>
</reference>